<dbReference type="PANTHER" id="PTHR33540">
    <property type="entry name" value="TRNA THREONYLCARBAMOYLADENOSINE BIOSYNTHESIS PROTEIN TSAE"/>
    <property type="match status" value="1"/>
</dbReference>
<evidence type="ECO:0000256" key="1">
    <source>
        <dbReference type="ARBA" id="ARBA00022741"/>
    </source>
</evidence>
<reference evidence="5" key="1">
    <citation type="submission" date="2017-06" db="EMBL/GenBank/DDBJ databases">
        <title>Whole genome sequence of Laribacter hongkongensis LHGZ1.</title>
        <authorList>
            <person name="Chen D."/>
            <person name="Wu H."/>
            <person name="Chen J."/>
        </authorList>
    </citation>
    <scope>NUCLEOTIDE SEQUENCE [LARGE SCALE GENOMIC DNA]</scope>
    <source>
        <strain evidence="5">LHGZ1</strain>
    </source>
</reference>
<keyword evidence="2" id="KW-0067">ATP-binding</keyword>
<dbReference type="Gene3D" id="3.30.200.20">
    <property type="entry name" value="Phosphorylase Kinase, domain 1"/>
    <property type="match status" value="1"/>
</dbReference>
<dbReference type="InterPro" id="IPR011009">
    <property type="entry name" value="Kinase-like_dom_sf"/>
</dbReference>
<dbReference type="AlphaFoldDB" id="A0A248LPM5"/>
<dbReference type="OrthoDB" id="9809275at2"/>
<dbReference type="Gene3D" id="3.90.1200.10">
    <property type="match status" value="1"/>
</dbReference>
<gene>
    <name evidence="4" type="ORF">LHGZ1_3425</name>
</gene>
<feature type="domain" description="Aminoglycoside phosphotransferase" evidence="3">
    <location>
        <begin position="22"/>
        <end position="243"/>
    </location>
</feature>
<keyword evidence="4" id="KW-0808">Transferase</keyword>
<evidence type="ECO:0000256" key="2">
    <source>
        <dbReference type="ARBA" id="ARBA00022840"/>
    </source>
</evidence>
<keyword evidence="1" id="KW-0547">Nucleotide-binding</keyword>
<evidence type="ECO:0000313" key="4">
    <source>
        <dbReference type="EMBL" id="ASJ26256.1"/>
    </source>
</evidence>
<sequence length="329" mass="37431">MSRFQALQDWVAAQRPGQTFTLAPASADASFRRYFRVSLAGESLIVMDAPPGHEDCRPFVQVAGLFAGVHVPAILAADLEQGFLLLEDLGNTTYLDVLTPDNARSLYLDAIDALVTIQTASRPAVLPGYDAALLTREMQLFPEWFAQVHLKKPFTLAQRKVWDEAVALILANVLAQPQVFVHRDYHSRNLMQTTERNPGVIDFQDAVYGPVTYDLVSLFKDAYVSWDEEFCLDMVIRYWERARKAGLPVNPMIDEFWRDYEWMGVQRHLKVAGIFARLYHRDGKDGYLKDIPLVLGYLKKACNRYPELRPLGELIRDLTGEQQNVGFTF</sequence>
<dbReference type="GO" id="GO:0016740">
    <property type="term" value="F:transferase activity"/>
    <property type="evidence" value="ECO:0007669"/>
    <property type="project" value="UniProtKB-KW"/>
</dbReference>
<dbReference type="PANTHER" id="PTHR33540:SF1">
    <property type="entry name" value="N-ACETYLMURAMATE_N-ACETYLGLUCOSAMINE KINASE"/>
    <property type="match status" value="1"/>
</dbReference>
<dbReference type="RefSeq" id="WP_088861800.1">
    <property type="nucleotide sequence ID" value="NZ_CP022115.1"/>
</dbReference>
<evidence type="ECO:0000259" key="3">
    <source>
        <dbReference type="Pfam" id="PF01636"/>
    </source>
</evidence>
<protein>
    <submittedName>
        <fullName evidence="4">Aminoglycoside phosphotransferase</fullName>
    </submittedName>
</protein>
<dbReference type="GO" id="GO:0005524">
    <property type="term" value="F:ATP binding"/>
    <property type="evidence" value="ECO:0007669"/>
    <property type="project" value="UniProtKB-KW"/>
</dbReference>
<evidence type="ECO:0000313" key="5">
    <source>
        <dbReference type="Proteomes" id="UP000197424"/>
    </source>
</evidence>
<dbReference type="EMBL" id="CP022115">
    <property type="protein sequence ID" value="ASJ26256.1"/>
    <property type="molecule type" value="Genomic_DNA"/>
</dbReference>
<organism evidence="4 5">
    <name type="scientific">Laribacter hongkongensis</name>
    <dbReference type="NCBI Taxonomy" id="168471"/>
    <lineage>
        <taxon>Bacteria</taxon>
        <taxon>Pseudomonadati</taxon>
        <taxon>Pseudomonadota</taxon>
        <taxon>Betaproteobacteria</taxon>
        <taxon>Neisseriales</taxon>
        <taxon>Aquaspirillaceae</taxon>
        <taxon>Laribacter</taxon>
    </lineage>
</organism>
<proteinExistence type="predicted"/>
<name>A0A248LPM5_9NEIS</name>
<dbReference type="Pfam" id="PF01636">
    <property type="entry name" value="APH"/>
    <property type="match status" value="1"/>
</dbReference>
<dbReference type="Proteomes" id="UP000197424">
    <property type="component" value="Chromosome"/>
</dbReference>
<accession>A0A248LPM5</accession>
<dbReference type="InterPro" id="IPR002575">
    <property type="entry name" value="Aminoglycoside_PTrfase"/>
</dbReference>
<dbReference type="SUPFAM" id="SSF56112">
    <property type="entry name" value="Protein kinase-like (PK-like)"/>
    <property type="match status" value="1"/>
</dbReference>